<protein>
    <submittedName>
        <fullName evidence="2">Transposase</fullName>
    </submittedName>
</protein>
<gene>
    <name evidence="2" type="ORF">GOZ95_27275</name>
</gene>
<accession>A0AAE4WJ52</accession>
<dbReference type="AlphaFoldDB" id="A0AAE4WJ52"/>
<dbReference type="GO" id="GO:0003677">
    <property type="term" value="F:DNA binding"/>
    <property type="evidence" value="ECO:0007669"/>
    <property type="project" value="InterPro"/>
</dbReference>
<name>A0AAE4WJ52_AGRVI</name>
<dbReference type="InterPro" id="IPR047650">
    <property type="entry name" value="Transpos_IS110"/>
</dbReference>
<evidence type="ECO:0000313" key="2">
    <source>
        <dbReference type="EMBL" id="MUZ61115.1"/>
    </source>
</evidence>
<comment type="caution">
    <text evidence="2">The sequence shown here is derived from an EMBL/GenBank/DDBJ whole genome shotgun (WGS) entry which is preliminary data.</text>
</comment>
<reference evidence="2 3" key="1">
    <citation type="submission" date="2019-12" db="EMBL/GenBank/DDBJ databases">
        <title>Whole-genome sequencing of Allorhizobium vitis.</title>
        <authorList>
            <person name="Gan H.M."/>
            <person name="Szegedi E."/>
            <person name="Burr T."/>
            <person name="Savka M.A."/>
        </authorList>
    </citation>
    <scope>NUCLEOTIDE SEQUENCE [LARGE SCALE GENOMIC DNA]</scope>
    <source>
        <strain evidence="2 3">CG989</strain>
    </source>
</reference>
<dbReference type="PANTHER" id="PTHR33055:SF13">
    <property type="entry name" value="TRANSPOSASE"/>
    <property type="match status" value="1"/>
</dbReference>
<dbReference type="EMBL" id="WPHM01000051">
    <property type="protein sequence ID" value="MUZ61115.1"/>
    <property type="molecule type" value="Genomic_DNA"/>
</dbReference>
<dbReference type="Pfam" id="PF01548">
    <property type="entry name" value="DEDD_Tnp_IS110"/>
    <property type="match status" value="1"/>
</dbReference>
<evidence type="ECO:0000313" key="3">
    <source>
        <dbReference type="Proteomes" id="UP000436692"/>
    </source>
</evidence>
<dbReference type="PANTHER" id="PTHR33055">
    <property type="entry name" value="TRANSPOSASE FOR INSERTION SEQUENCE ELEMENT IS1111A"/>
    <property type="match status" value="1"/>
</dbReference>
<dbReference type="Proteomes" id="UP000436692">
    <property type="component" value="Unassembled WGS sequence"/>
</dbReference>
<proteinExistence type="predicted"/>
<sequence>MNRIICGVDVSKDWLDAQIRPGAVFQRFCNDASGIAELLALCRAHGVTLVVMEASGGYERAAFLLLWEMGMACALANARSVRSFADAMGILEKTDRIDAGVIAAYAEVKKLRPTPAPKAAQLRLSALVARLSQITGDLVVNKQRRHVVRDDETRQSLDEVIALLVRQSRKLEGEIASLIDDDPLWACLDKAFRTVKGVAS</sequence>
<feature type="non-terminal residue" evidence="2">
    <location>
        <position position="200"/>
    </location>
</feature>
<dbReference type="GO" id="GO:0004803">
    <property type="term" value="F:transposase activity"/>
    <property type="evidence" value="ECO:0007669"/>
    <property type="project" value="InterPro"/>
</dbReference>
<feature type="domain" description="Transposase IS110-like N-terminal" evidence="1">
    <location>
        <begin position="6"/>
        <end position="144"/>
    </location>
</feature>
<dbReference type="InterPro" id="IPR002525">
    <property type="entry name" value="Transp_IS110-like_N"/>
</dbReference>
<dbReference type="GO" id="GO:0006313">
    <property type="term" value="P:DNA transposition"/>
    <property type="evidence" value="ECO:0007669"/>
    <property type="project" value="InterPro"/>
</dbReference>
<organism evidence="2 3">
    <name type="scientific">Agrobacterium vitis</name>
    <name type="common">Rhizobium vitis</name>
    <dbReference type="NCBI Taxonomy" id="373"/>
    <lineage>
        <taxon>Bacteria</taxon>
        <taxon>Pseudomonadati</taxon>
        <taxon>Pseudomonadota</taxon>
        <taxon>Alphaproteobacteria</taxon>
        <taxon>Hyphomicrobiales</taxon>
        <taxon>Rhizobiaceae</taxon>
        <taxon>Rhizobium/Agrobacterium group</taxon>
        <taxon>Agrobacterium</taxon>
    </lineage>
</organism>
<evidence type="ECO:0000259" key="1">
    <source>
        <dbReference type="Pfam" id="PF01548"/>
    </source>
</evidence>